<protein>
    <submittedName>
        <fullName evidence="2">SPX domain-domain-containing protein</fullName>
    </submittedName>
</protein>
<dbReference type="InParanoid" id="A0A1X2HPN9"/>
<sequence>MLDRQLSFPHSLIRKVSSPFRGDNTELTRVSSRPVSIQSSATLSVLEEVLLHASDPERAFFHALNIELDKVALFYDEKEEEARTKLEALKIQMQLIAEYGSRIHDVQIRDEANHQDDPESQRAYHAPPHGIMGWFHRRRKTTAEDDILPEFHNTHLSSTVDYSADRHVSYNVARSRLKKALTEFHRSLEFLRSYKVFIKS</sequence>
<proteinExistence type="predicted"/>
<keyword evidence="3" id="KW-1185">Reference proteome</keyword>
<comment type="caution">
    <text evidence="2">The sequence shown here is derived from an EMBL/GenBank/DDBJ whole genome shotgun (WGS) entry which is preliminary data.</text>
</comment>
<dbReference type="InterPro" id="IPR004331">
    <property type="entry name" value="SPX_dom"/>
</dbReference>
<dbReference type="PROSITE" id="PS51382">
    <property type="entry name" value="SPX"/>
    <property type="match status" value="1"/>
</dbReference>
<dbReference type="STRING" id="13706.A0A1X2HPN9"/>
<feature type="domain" description="SPX" evidence="1">
    <location>
        <begin position="1"/>
        <end position="200"/>
    </location>
</feature>
<evidence type="ECO:0000259" key="1">
    <source>
        <dbReference type="PROSITE" id="PS51382"/>
    </source>
</evidence>
<dbReference type="CDD" id="cd14475">
    <property type="entry name" value="SPX_SYG1_like"/>
    <property type="match status" value="1"/>
</dbReference>
<name>A0A1X2HPN9_SYNRA</name>
<organism evidence="2 3">
    <name type="scientific">Syncephalastrum racemosum</name>
    <name type="common">Filamentous fungus</name>
    <dbReference type="NCBI Taxonomy" id="13706"/>
    <lineage>
        <taxon>Eukaryota</taxon>
        <taxon>Fungi</taxon>
        <taxon>Fungi incertae sedis</taxon>
        <taxon>Mucoromycota</taxon>
        <taxon>Mucoromycotina</taxon>
        <taxon>Mucoromycetes</taxon>
        <taxon>Mucorales</taxon>
        <taxon>Syncephalastraceae</taxon>
        <taxon>Syncephalastrum</taxon>
    </lineage>
</organism>
<dbReference type="Proteomes" id="UP000242180">
    <property type="component" value="Unassembled WGS sequence"/>
</dbReference>
<dbReference type="OrthoDB" id="9970435at2759"/>
<dbReference type="Pfam" id="PF03105">
    <property type="entry name" value="SPX"/>
    <property type="match status" value="1"/>
</dbReference>
<dbReference type="AlphaFoldDB" id="A0A1X2HPN9"/>
<dbReference type="EMBL" id="MCGN01000002">
    <property type="protein sequence ID" value="ORZ01299.1"/>
    <property type="molecule type" value="Genomic_DNA"/>
</dbReference>
<accession>A0A1X2HPN9</accession>
<evidence type="ECO:0000313" key="2">
    <source>
        <dbReference type="EMBL" id="ORZ01299.1"/>
    </source>
</evidence>
<reference evidence="2 3" key="1">
    <citation type="submission" date="2016-07" db="EMBL/GenBank/DDBJ databases">
        <title>Pervasive Adenine N6-methylation of Active Genes in Fungi.</title>
        <authorList>
            <consortium name="DOE Joint Genome Institute"/>
            <person name="Mondo S.J."/>
            <person name="Dannebaum R.O."/>
            <person name="Kuo R.C."/>
            <person name="Labutti K."/>
            <person name="Haridas S."/>
            <person name="Kuo A."/>
            <person name="Salamov A."/>
            <person name="Ahrendt S.R."/>
            <person name="Lipzen A."/>
            <person name="Sullivan W."/>
            <person name="Andreopoulos W.B."/>
            <person name="Clum A."/>
            <person name="Lindquist E."/>
            <person name="Daum C."/>
            <person name="Ramamoorthy G.K."/>
            <person name="Gryganskyi A."/>
            <person name="Culley D."/>
            <person name="Magnuson J.K."/>
            <person name="James T.Y."/>
            <person name="O'Malley M.A."/>
            <person name="Stajich J.E."/>
            <person name="Spatafora J.W."/>
            <person name="Visel A."/>
            <person name="Grigoriev I.V."/>
        </authorList>
    </citation>
    <scope>NUCLEOTIDE SEQUENCE [LARGE SCALE GENOMIC DNA]</scope>
    <source>
        <strain evidence="2 3">NRRL 2496</strain>
    </source>
</reference>
<evidence type="ECO:0000313" key="3">
    <source>
        <dbReference type="Proteomes" id="UP000242180"/>
    </source>
</evidence>
<gene>
    <name evidence="2" type="ORF">BCR43DRAFT_174497</name>
</gene>